<dbReference type="PANTHER" id="PTHR43477">
    <property type="entry name" value="DIHYDROANTICAPSIN 7-DEHYDROGENASE"/>
    <property type="match status" value="1"/>
</dbReference>
<dbReference type="PRINTS" id="PR00081">
    <property type="entry name" value="GDHRDH"/>
</dbReference>
<comment type="similarity">
    <text evidence="1">Belongs to the short-chain dehydrogenases/reductases (SDR) family.</text>
</comment>
<name>A0ABU4Y0G0_9HYPH</name>
<evidence type="ECO:0000313" key="3">
    <source>
        <dbReference type="EMBL" id="MDX8479407.1"/>
    </source>
</evidence>
<evidence type="ECO:0000313" key="4">
    <source>
        <dbReference type="Proteomes" id="UP001287059"/>
    </source>
</evidence>
<dbReference type="InterPro" id="IPR036291">
    <property type="entry name" value="NAD(P)-bd_dom_sf"/>
</dbReference>
<protein>
    <submittedName>
        <fullName evidence="3">SDR family oxidoreductase</fullName>
    </submittedName>
</protein>
<dbReference type="InterPro" id="IPR051122">
    <property type="entry name" value="SDR_DHRS6-like"/>
</dbReference>
<dbReference type="Gene3D" id="3.40.50.720">
    <property type="entry name" value="NAD(P)-binding Rossmann-like Domain"/>
    <property type="match status" value="1"/>
</dbReference>
<dbReference type="Proteomes" id="UP001287059">
    <property type="component" value="Unassembled WGS sequence"/>
</dbReference>
<dbReference type="EMBL" id="JAVIIW010000013">
    <property type="protein sequence ID" value="MDX8479407.1"/>
    <property type="molecule type" value="Genomic_DNA"/>
</dbReference>
<evidence type="ECO:0000256" key="1">
    <source>
        <dbReference type="ARBA" id="ARBA00006484"/>
    </source>
</evidence>
<dbReference type="PANTHER" id="PTHR43477:SF1">
    <property type="entry name" value="DIHYDROANTICAPSIN 7-DEHYDROGENASE"/>
    <property type="match status" value="1"/>
</dbReference>
<reference evidence="3 4" key="1">
    <citation type="submission" date="2023-08" db="EMBL/GenBank/DDBJ databases">
        <title>Implementing the SeqCode for naming new Mesorhizobium species isolated from Vachellia karroo root nodules.</title>
        <authorList>
            <person name="Van Lill M."/>
        </authorList>
    </citation>
    <scope>NUCLEOTIDE SEQUENCE [LARGE SCALE GENOMIC DNA]</scope>
    <source>
        <strain evidence="3 4">VK24D</strain>
    </source>
</reference>
<dbReference type="RefSeq" id="WP_320287746.1">
    <property type="nucleotide sequence ID" value="NZ_JAVIIW010000013.1"/>
</dbReference>
<evidence type="ECO:0000256" key="2">
    <source>
        <dbReference type="ARBA" id="ARBA00023002"/>
    </source>
</evidence>
<sequence length="240" mass="24937">MSDNIEHCVIIGGSSGIGLTTAKRLVSPTMKVTITGRNEEKLKSAWKSLGGTVGKAAFDASRPDEVRRFFDDLGPFDHLVLAASGGKGLGPFATLDLADIGSGVDEKIKPQLTCLQAALPTLSKTGSVTFISAVSAQLATPGVAGIGAINGMLLTVAPILAVELKPLRVNVVAPGVIDTPWWDFLPDAQRQTVFAEYAGKTPVGRIGRAEDVADAIAFLVSNGFMTGQVLTCDGGLRFAA</sequence>
<keyword evidence="4" id="KW-1185">Reference proteome</keyword>
<dbReference type="InterPro" id="IPR002347">
    <property type="entry name" value="SDR_fam"/>
</dbReference>
<organism evidence="3 4">
    <name type="scientific">Mesorhizobium album</name>
    <dbReference type="NCBI Taxonomy" id="3072314"/>
    <lineage>
        <taxon>Bacteria</taxon>
        <taxon>Pseudomonadati</taxon>
        <taxon>Pseudomonadota</taxon>
        <taxon>Alphaproteobacteria</taxon>
        <taxon>Hyphomicrobiales</taxon>
        <taxon>Phyllobacteriaceae</taxon>
        <taxon>Mesorhizobium</taxon>
    </lineage>
</organism>
<comment type="caution">
    <text evidence="3">The sequence shown here is derived from an EMBL/GenBank/DDBJ whole genome shotgun (WGS) entry which is preliminary data.</text>
</comment>
<gene>
    <name evidence="3" type="ORF">RFN28_13085</name>
</gene>
<proteinExistence type="inferred from homology"/>
<dbReference type="Pfam" id="PF13561">
    <property type="entry name" value="adh_short_C2"/>
    <property type="match status" value="1"/>
</dbReference>
<accession>A0ABU4Y0G0</accession>
<dbReference type="SUPFAM" id="SSF51735">
    <property type="entry name" value="NAD(P)-binding Rossmann-fold domains"/>
    <property type="match status" value="1"/>
</dbReference>
<keyword evidence="2" id="KW-0560">Oxidoreductase</keyword>